<evidence type="ECO:0000313" key="1">
    <source>
        <dbReference type="EMBL" id="KAI0043437.1"/>
    </source>
</evidence>
<accession>A0ACB8RHP3</accession>
<keyword evidence="2" id="KW-1185">Reference proteome</keyword>
<dbReference type="EMBL" id="MU276018">
    <property type="protein sequence ID" value="KAI0043437.1"/>
    <property type="molecule type" value="Genomic_DNA"/>
</dbReference>
<reference evidence="1" key="2">
    <citation type="journal article" date="2022" name="New Phytol.">
        <title>Evolutionary transition to the ectomycorrhizal habit in the genomes of a hyperdiverse lineage of mushroom-forming fungi.</title>
        <authorList>
            <person name="Looney B."/>
            <person name="Miyauchi S."/>
            <person name="Morin E."/>
            <person name="Drula E."/>
            <person name="Courty P.E."/>
            <person name="Kohler A."/>
            <person name="Kuo A."/>
            <person name="LaButti K."/>
            <person name="Pangilinan J."/>
            <person name="Lipzen A."/>
            <person name="Riley R."/>
            <person name="Andreopoulos W."/>
            <person name="He G."/>
            <person name="Johnson J."/>
            <person name="Nolan M."/>
            <person name="Tritt A."/>
            <person name="Barry K.W."/>
            <person name="Grigoriev I.V."/>
            <person name="Nagy L.G."/>
            <person name="Hibbett D."/>
            <person name="Henrissat B."/>
            <person name="Matheny P.B."/>
            <person name="Labbe J."/>
            <person name="Martin F.M."/>
        </authorList>
    </citation>
    <scope>NUCLEOTIDE SEQUENCE</scope>
    <source>
        <strain evidence="1">FP105234-sp</strain>
    </source>
</reference>
<reference evidence="1" key="1">
    <citation type="submission" date="2021-02" db="EMBL/GenBank/DDBJ databases">
        <authorList>
            <consortium name="DOE Joint Genome Institute"/>
            <person name="Ahrendt S."/>
            <person name="Looney B.P."/>
            <person name="Miyauchi S."/>
            <person name="Morin E."/>
            <person name="Drula E."/>
            <person name="Courty P.E."/>
            <person name="Chicoki N."/>
            <person name="Fauchery L."/>
            <person name="Kohler A."/>
            <person name="Kuo A."/>
            <person name="Labutti K."/>
            <person name="Pangilinan J."/>
            <person name="Lipzen A."/>
            <person name="Riley R."/>
            <person name="Andreopoulos W."/>
            <person name="He G."/>
            <person name="Johnson J."/>
            <person name="Barry K.W."/>
            <person name="Grigoriev I.V."/>
            <person name="Nagy L."/>
            <person name="Hibbett D."/>
            <person name="Henrissat B."/>
            <person name="Matheny P.B."/>
            <person name="Labbe J."/>
            <person name="Martin F."/>
        </authorList>
    </citation>
    <scope>NUCLEOTIDE SEQUENCE</scope>
    <source>
        <strain evidence="1">FP105234-sp</strain>
    </source>
</reference>
<proteinExistence type="predicted"/>
<organism evidence="1 2">
    <name type="scientific">Auriscalpium vulgare</name>
    <dbReference type="NCBI Taxonomy" id="40419"/>
    <lineage>
        <taxon>Eukaryota</taxon>
        <taxon>Fungi</taxon>
        <taxon>Dikarya</taxon>
        <taxon>Basidiomycota</taxon>
        <taxon>Agaricomycotina</taxon>
        <taxon>Agaricomycetes</taxon>
        <taxon>Russulales</taxon>
        <taxon>Auriscalpiaceae</taxon>
        <taxon>Auriscalpium</taxon>
    </lineage>
</organism>
<gene>
    <name evidence="1" type="ORF">FA95DRAFT_400098</name>
</gene>
<dbReference type="Proteomes" id="UP000814033">
    <property type="component" value="Unassembled WGS sequence"/>
</dbReference>
<sequence length="539" mass="57702">MQISNQDARHNIIRQGQNHDMHALCFQGSTATALFATWAPSTDGEIYRLASVGAGIVALAGASQDGVQIPLSSGRDYNATCHAIAHKVSTATSVYYPGDPSGNYTADNSHWGVTSSAASACSVEPGSIADIREILYIVAETKTPFAIKCGGHATNPGFSSTRGVQIAMRRFNKVVVNHAAGTIDIGGGLRWDQVYSALDGTGLSVVGGRIMGVGVSGLTLGGGYSWKSNEYGLTLDNVVGFEVVLPNGTVTTVTKADKDLWFALRGGGNNFGIVTKFTMKSVPQTDVWGGVAVYSIDHVDSVISAVAKFSATAPDKKAVVLPSFSNTPQGGIMIGLLMFYDGPSPPSGVFDDFLAIHYEVLSVRTQSFVSFVQSIARPPDGARLRFSSVPVLDWTPSLLKVVYNESQYWSARLAPLENPPPFVSWQLDTMDPTYLQHGSPSAWPPSRKYPFLPGALFFSWANKSSDSAMLDAFHKSSATIRAAASAEGQNITNAWTYPNYALEDTPVKEMYGDNVARLRAIHKRVDPDNTMGLTGGFKF</sequence>
<name>A0ACB8RHP3_9AGAM</name>
<evidence type="ECO:0000313" key="2">
    <source>
        <dbReference type="Proteomes" id="UP000814033"/>
    </source>
</evidence>
<protein>
    <submittedName>
        <fullName evidence="1">FAD-binding domain-containing protein</fullName>
    </submittedName>
</protein>
<comment type="caution">
    <text evidence="1">The sequence shown here is derived from an EMBL/GenBank/DDBJ whole genome shotgun (WGS) entry which is preliminary data.</text>
</comment>